<evidence type="ECO:0000259" key="1">
    <source>
        <dbReference type="Pfam" id="PF01370"/>
    </source>
</evidence>
<dbReference type="RefSeq" id="WP_071535093.1">
    <property type="nucleotide sequence ID" value="NZ_CAAKMM010000001.1"/>
</dbReference>
<dbReference type="InterPro" id="IPR014710">
    <property type="entry name" value="RmlC-like_jellyroll"/>
</dbReference>
<organism evidence="3">
    <name type="scientific">Pseudomonas aeruginosa</name>
    <dbReference type="NCBI Taxonomy" id="287"/>
    <lineage>
        <taxon>Bacteria</taxon>
        <taxon>Pseudomonadati</taxon>
        <taxon>Pseudomonadota</taxon>
        <taxon>Gammaproteobacteria</taxon>
        <taxon>Pseudomonadales</taxon>
        <taxon>Pseudomonadaceae</taxon>
        <taxon>Pseudomonas</taxon>
    </lineage>
</organism>
<dbReference type="PANTHER" id="PTHR43245">
    <property type="entry name" value="BIFUNCTIONAL POLYMYXIN RESISTANCE PROTEIN ARNA"/>
    <property type="match status" value="1"/>
</dbReference>
<dbReference type="CDD" id="cd07007">
    <property type="entry name" value="cupin_CapF-like_C"/>
    <property type="match status" value="1"/>
</dbReference>
<dbReference type="InterPro" id="IPR001509">
    <property type="entry name" value="Epimerase_deHydtase"/>
</dbReference>
<evidence type="ECO:0000313" key="3">
    <source>
        <dbReference type="EMBL" id="AAM27576.1"/>
    </source>
</evidence>
<feature type="domain" description="NAD-dependent epimerase/dehydratase" evidence="1">
    <location>
        <begin position="3"/>
        <end position="185"/>
    </location>
</feature>
<dbReference type="Pfam" id="PF01370">
    <property type="entry name" value="Epimerase"/>
    <property type="match status" value="1"/>
</dbReference>
<dbReference type="PANTHER" id="PTHR43245:SF55">
    <property type="entry name" value="NAD(P)-BINDING DOMAIN-CONTAINING PROTEIN"/>
    <property type="match status" value="1"/>
</dbReference>
<dbReference type="Gene3D" id="2.60.120.10">
    <property type="entry name" value="Jelly Rolls"/>
    <property type="match status" value="1"/>
</dbReference>
<dbReference type="InterPro" id="IPR029303">
    <property type="entry name" value="CapF_C"/>
</dbReference>
<evidence type="ECO:0000259" key="2">
    <source>
        <dbReference type="Pfam" id="PF14667"/>
    </source>
</evidence>
<dbReference type="EMBL" id="AF498402">
    <property type="protein sequence ID" value="AAM27576.1"/>
    <property type="molecule type" value="Genomic_DNA"/>
</dbReference>
<dbReference type="InterPro" id="IPR050177">
    <property type="entry name" value="Lipid_A_modif_metabolic_enz"/>
</dbReference>
<dbReference type="Pfam" id="PF14667">
    <property type="entry name" value="Polysacc_synt_C"/>
    <property type="match status" value="1"/>
</dbReference>
<dbReference type="InterPro" id="IPR011051">
    <property type="entry name" value="RmlC_Cupin_sf"/>
</dbReference>
<dbReference type="Gene3D" id="3.40.50.720">
    <property type="entry name" value="NAD(P)-binding Rossmann-like Domain"/>
    <property type="match status" value="1"/>
</dbReference>
<dbReference type="InterPro" id="IPR036291">
    <property type="entry name" value="NAD(P)-bd_dom_sf"/>
</dbReference>
<dbReference type="SUPFAM" id="SSF51735">
    <property type="entry name" value="NAD(P)-binding Rossmann-fold domains"/>
    <property type="match status" value="1"/>
</dbReference>
<name>Q8KNB0_PSEAI</name>
<dbReference type="PATRIC" id="fig|287.2639.peg.33"/>
<accession>Q8KNB0</accession>
<sequence length="372" mass="41483">MKVLVTGANGFVGRNLCAHLAERGGIEVVPFTRESSVGNLPELIRSVDFIFHLAGVNRPEKPEEFKIGNSELTYDLCEAVRSNGRAIPLLYTSSIQAEVDNEYGLSKRAAEEHLQVLGEDIGCPVYIFRLPNVFGKWSRPNYNSAVATFCHNIIRDIPIQINDSSAEITLVYIDDVVRTFMKVMDGKLSNAVSLQVEPQYQISVGELAEQLYEFRDSRKSLTTARVGSGLTRALYSTYLSFLPEDSFSYDVPMHSDPRGTFVEMLKTADSGQFSFFTAHPGVTRGGHYHHSKTEKFLVIKGMARFKFRNILTGAFYEICTNGEKAEIVETVPGWTHDITNVGTDDMVVMLWANEVFDRENPDTYACSVGEGA</sequence>
<protein>
    <submittedName>
        <fullName evidence="3">Similar to NAD dependent epimerase/dehydratase family</fullName>
    </submittedName>
</protein>
<dbReference type="SUPFAM" id="SSF51182">
    <property type="entry name" value="RmlC-like cupins"/>
    <property type="match status" value="1"/>
</dbReference>
<reference evidence="3" key="1">
    <citation type="journal article" date="2002" name="J. Bacteriol.">
        <title>Genetic variation at the O-antigen biosynthetic locus in Pseudomonas aeruginosa.</title>
        <authorList>
            <person name="Raymond C.K."/>
            <person name="Sims E.H."/>
            <person name="Kas A."/>
            <person name="Spencer D.H."/>
            <person name="Kutyavin T.V."/>
            <person name="Ivey R.G."/>
            <person name="Zhou Y."/>
            <person name="Kaul R."/>
            <person name="Clendenning J.B."/>
            <person name="Olson M.V."/>
        </authorList>
    </citation>
    <scope>NUCLEOTIDE SEQUENCE</scope>
</reference>
<dbReference type="NCBIfam" id="NF047837">
    <property type="entry name" value="UDPAcbARedWbcJ"/>
    <property type="match status" value="1"/>
</dbReference>
<feature type="domain" description="Capsular polysaccharide assembling protein CapF C-terminal" evidence="2">
    <location>
        <begin position="254"/>
        <end position="364"/>
    </location>
</feature>
<dbReference type="AlphaFoldDB" id="Q8KNB0"/>
<proteinExistence type="predicted"/>